<dbReference type="GO" id="GO:0000049">
    <property type="term" value="F:tRNA binding"/>
    <property type="evidence" value="ECO:0007669"/>
    <property type="project" value="InterPro"/>
</dbReference>
<comment type="caution">
    <text evidence="16">The sequence shown here is derived from an EMBL/GenBank/DDBJ whole genome shotgun (WGS) entry which is preliminary data.</text>
</comment>
<reference evidence="17" key="1">
    <citation type="submission" date="2017-09" db="EMBL/GenBank/DDBJ databases">
        <title>Depth-based differentiation of microbial function through sediment-hosted aquifers and enrichment of novel symbionts in the deep terrestrial subsurface.</title>
        <authorList>
            <person name="Probst A.J."/>
            <person name="Ladd B."/>
            <person name="Jarett J.K."/>
            <person name="Geller-Mcgrath D.E."/>
            <person name="Sieber C.M.K."/>
            <person name="Emerson J.B."/>
            <person name="Anantharaman K."/>
            <person name="Thomas B.C."/>
            <person name="Malmstrom R."/>
            <person name="Stieglmeier M."/>
            <person name="Klingl A."/>
            <person name="Woyke T."/>
            <person name="Ryan C.M."/>
            <person name="Banfield J.F."/>
        </authorList>
    </citation>
    <scope>NUCLEOTIDE SEQUENCE [LARGE SCALE GENOMIC DNA]</scope>
</reference>
<protein>
    <recommendedName>
        <fullName evidence="13">Phenylalanine--tRNA ligase alpha subunit</fullName>
        <ecNumber evidence="13">6.1.1.20</ecNumber>
    </recommendedName>
    <alternativeName>
        <fullName evidence="13">Phenylalanyl-tRNA synthetase alpha subunit</fullName>
        <shortName evidence="13">PheRS</shortName>
    </alternativeName>
</protein>
<feature type="binding site" evidence="13">
    <location>
        <position position="286"/>
    </location>
    <ligand>
        <name>Mg(2+)</name>
        <dbReference type="ChEBI" id="CHEBI:18420"/>
        <note>shared with beta subunit</note>
    </ligand>
</feature>
<dbReference type="InterPro" id="IPR022911">
    <property type="entry name" value="Phe_tRNA_ligase_alpha1_bac"/>
</dbReference>
<keyword evidence="8 13" id="KW-0067">ATP-binding</keyword>
<dbReference type="Gene3D" id="3.30.930.10">
    <property type="entry name" value="Bira Bifunctional Protein, Domain 2"/>
    <property type="match status" value="1"/>
</dbReference>
<dbReference type="GO" id="GO:0000287">
    <property type="term" value="F:magnesium ion binding"/>
    <property type="evidence" value="ECO:0007669"/>
    <property type="project" value="UniProtKB-UniRule"/>
</dbReference>
<keyword evidence="4 13" id="KW-0963">Cytoplasm</keyword>
<evidence type="ECO:0000256" key="11">
    <source>
        <dbReference type="ARBA" id="ARBA00023146"/>
    </source>
</evidence>
<evidence type="ECO:0000256" key="7">
    <source>
        <dbReference type="ARBA" id="ARBA00022741"/>
    </source>
</evidence>
<evidence type="ECO:0000256" key="5">
    <source>
        <dbReference type="ARBA" id="ARBA00022598"/>
    </source>
</evidence>
<dbReference type="InterPro" id="IPR002319">
    <property type="entry name" value="Phenylalanyl-tRNA_Synthase"/>
</dbReference>
<evidence type="ECO:0000256" key="10">
    <source>
        <dbReference type="ARBA" id="ARBA00022917"/>
    </source>
</evidence>
<dbReference type="HAMAP" id="MF_00281">
    <property type="entry name" value="Phe_tRNA_synth_alpha1"/>
    <property type="match status" value="1"/>
</dbReference>
<dbReference type="InterPro" id="IPR004188">
    <property type="entry name" value="Phe-tRNA_ligase_II_N"/>
</dbReference>
<dbReference type="GO" id="GO:0005737">
    <property type="term" value="C:cytoplasm"/>
    <property type="evidence" value="ECO:0007669"/>
    <property type="project" value="UniProtKB-SubCell"/>
</dbReference>
<dbReference type="InterPro" id="IPR006195">
    <property type="entry name" value="aa-tRNA-synth_II"/>
</dbReference>
<dbReference type="AlphaFoldDB" id="A0A2H9N185"/>
<dbReference type="FunFam" id="3.30.930.10:FF:000089">
    <property type="entry name" value="Phenylalanine--tRNA ligase alpha subunit"/>
    <property type="match status" value="1"/>
</dbReference>
<evidence type="ECO:0000256" key="12">
    <source>
        <dbReference type="ARBA" id="ARBA00049255"/>
    </source>
</evidence>
<dbReference type="Proteomes" id="UP000236840">
    <property type="component" value="Unassembled WGS sequence"/>
</dbReference>
<dbReference type="SUPFAM" id="SSF55681">
    <property type="entry name" value="Class II aaRS and biotin synthetases"/>
    <property type="match status" value="1"/>
</dbReference>
<dbReference type="InterPro" id="IPR010978">
    <property type="entry name" value="tRNA-bd_arm"/>
</dbReference>
<gene>
    <name evidence="13" type="primary">pheS</name>
    <name evidence="16" type="ORF">COZ90_01300</name>
</gene>
<dbReference type="Pfam" id="PF01409">
    <property type="entry name" value="tRNA-synt_2d"/>
    <property type="match status" value="1"/>
</dbReference>
<dbReference type="PANTHER" id="PTHR11538">
    <property type="entry name" value="PHENYLALANYL-TRNA SYNTHETASE"/>
    <property type="match status" value="1"/>
</dbReference>
<dbReference type="CDD" id="cd00496">
    <property type="entry name" value="PheRS_alpha_core"/>
    <property type="match status" value="1"/>
</dbReference>
<comment type="subcellular location">
    <subcellularLocation>
        <location evidence="1 13">Cytoplasm</location>
    </subcellularLocation>
</comment>
<comment type="catalytic activity">
    <reaction evidence="12 13">
        <text>tRNA(Phe) + L-phenylalanine + ATP = L-phenylalanyl-tRNA(Phe) + AMP + diphosphate + H(+)</text>
        <dbReference type="Rhea" id="RHEA:19413"/>
        <dbReference type="Rhea" id="RHEA-COMP:9668"/>
        <dbReference type="Rhea" id="RHEA-COMP:9699"/>
        <dbReference type="ChEBI" id="CHEBI:15378"/>
        <dbReference type="ChEBI" id="CHEBI:30616"/>
        <dbReference type="ChEBI" id="CHEBI:33019"/>
        <dbReference type="ChEBI" id="CHEBI:58095"/>
        <dbReference type="ChEBI" id="CHEBI:78442"/>
        <dbReference type="ChEBI" id="CHEBI:78531"/>
        <dbReference type="ChEBI" id="CHEBI:456215"/>
        <dbReference type="EC" id="6.1.1.20"/>
    </reaction>
</comment>
<proteinExistence type="inferred from homology"/>
<evidence type="ECO:0000256" key="1">
    <source>
        <dbReference type="ARBA" id="ARBA00004496"/>
    </source>
</evidence>
<feature type="region of interest" description="Disordered" evidence="14">
    <location>
        <begin position="1"/>
        <end position="20"/>
    </location>
</feature>
<keyword evidence="10 13" id="KW-0648">Protein biosynthesis</keyword>
<evidence type="ECO:0000256" key="13">
    <source>
        <dbReference type="HAMAP-Rule" id="MF_00281"/>
    </source>
</evidence>
<dbReference type="NCBIfam" id="TIGR00468">
    <property type="entry name" value="pheS"/>
    <property type="match status" value="1"/>
</dbReference>
<evidence type="ECO:0000256" key="6">
    <source>
        <dbReference type="ARBA" id="ARBA00022723"/>
    </source>
</evidence>
<dbReference type="GO" id="GO:0006432">
    <property type="term" value="P:phenylalanyl-tRNA aminoacylation"/>
    <property type="evidence" value="ECO:0007669"/>
    <property type="project" value="UniProtKB-UniRule"/>
</dbReference>
<dbReference type="InterPro" id="IPR004529">
    <property type="entry name" value="Phe-tRNA-synth_IIc_asu"/>
</dbReference>
<evidence type="ECO:0000259" key="15">
    <source>
        <dbReference type="PROSITE" id="PS50862"/>
    </source>
</evidence>
<comment type="subunit">
    <text evidence="3 13">Tetramer of two alpha and two beta subunits.</text>
</comment>
<sequence>MAKIHPHTKKIHPGKRAKRRASYGVGVNLKTLKNRARKEIKKTDNLKELNEVFKKYLGKRGELTRIFRSLEKLPKAKRIRIGKKVNELKNFLGIKFDQKAEVIKEKTQRKLEEKEWIDITAPGQKISPGHLHPLTQVQRKVEEIFQSMGFSVVEGPEIETEWYNFDALNIPKDHPARDLWDTLYLKIQNPKSKIQNLLLRTHTTPVDVRYMEKNNPPLRIIIPGRVFRHEATDASHESNFYQIDGLMVGNNISAANFKAIIQEFFQRFFEKPVEIRMRPGYFPFVEPGFEVDMTCLVCEGKGCSACSQTGWMEMMGAGMVHPNVFKAAGLTPRQYAGGGWQGFAFGMGMDRLAMMKYKINDIRLFYSGDLRFLVQF</sequence>
<keyword evidence="11 13" id="KW-0030">Aminoacyl-tRNA synthetase</keyword>
<evidence type="ECO:0000256" key="4">
    <source>
        <dbReference type="ARBA" id="ARBA00022490"/>
    </source>
</evidence>
<evidence type="ECO:0000256" key="8">
    <source>
        <dbReference type="ARBA" id="ARBA00022840"/>
    </source>
</evidence>
<feature type="domain" description="Aminoacyl-transfer RNA synthetases class-II family profile" evidence="15">
    <location>
        <begin position="135"/>
        <end position="375"/>
    </location>
</feature>
<dbReference type="GO" id="GO:0005524">
    <property type="term" value="F:ATP binding"/>
    <property type="evidence" value="ECO:0007669"/>
    <property type="project" value="UniProtKB-UniRule"/>
</dbReference>
<dbReference type="PROSITE" id="PS50862">
    <property type="entry name" value="AA_TRNA_LIGASE_II"/>
    <property type="match status" value="1"/>
</dbReference>
<evidence type="ECO:0000313" key="17">
    <source>
        <dbReference type="Proteomes" id="UP000236840"/>
    </source>
</evidence>
<evidence type="ECO:0000313" key="16">
    <source>
        <dbReference type="EMBL" id="PIW91267.1"/>
    </source>
</evidence>
<dbReference type="Pfam" id="PF02912">
    <property type="entry name" value="Phe_tRNA-synt_N"/>
    <property type="match status" value="1"/>
</dbReference>
<dbReference type="InterPro" id="IPR045864">
    <property type="entry name" value="aa-tRNA-synth_II/BPL/LPL"/>
</dbReference>
<dbReference type="PANTHER" id="PTHR11538:SF41">
    <property type="entry name" value="PHENYLALANINE--TRNA LIGASE, MITOCHONDRIAL"/>
    <property type="match status" value="1"/>
</dbReference>
<dbReference type="EC" id="6.1.1.20" evidence="13"/>
<name>A0A2H9N185_9BACT</name>
<accession>A0A2H9N185</accession>
<organism evidence="16 17">
    <name type="scientific">Candidatus Nealsonbacteria bacterium CG_4_8_14_3_um_filter_37_36</name>
    <dbReference type="NCBI Taxonomy" id="1974688"/>
    <lineage>
        <taxon>Bacteria</taxon>
        <taxon>Candidatus Nealsoniibacteriota</taxon>
    </lineage>
</organism>
<evidence type="ECO:0000256" key="3">
    <source>
        <dbReference type="ARBA" id="ARBA00011209"/>
    </source>
</evidence>
<evidence type="ECO:0000256" key="2">
    <source>
        <dbReference type="ARBA" id="ARBA00010207"/>
    </source>
</evidence>
<comment type="similarity">
    <text evidence="2 13">Belongs to the class-II aminoacyl-tRNA synthetase family. Phe-tRNA synthetase alpha subunit type 1 subfamily.</text>
</comment>
<keyword evidence="7 13" id="KW-0547">Nucleotide-binding</keyword>
<comment type="cofactor">
    <cofactor evidence="13">
        <name>Mg(2+)</name>
        <dbReference type="ChEBI" id="CHEBI:18420"/>
    </cofactor>
    <text evidence="13">Binds 2 magnesium ions per tetramer.</text>
</comment>
<dbReference type="EMBL" id="PFHJ01000032">
    <property type="protein sequence ID" value="PIW91267.1"/>
    <property type="molecule type" value="Genomic_DNA"/>
</dbReference>
<keyword evidence="9 13" id="KW-0460">Magnesium</keyword>
<keyword evidence="6 13" id="KW-0479">Metal-binding</keyword>
<dbReference type="SUPFAM" id="SSF46589">
    <property type="entry name" value="tRNA-binding arm"/>
    <property type="match status" value="1"/>
</dbReference>
<evidence type="ECO:0000256" key="14">
    <source>
        <dbReference type="SAM" id="MobiDB-lite"/>
    </source>
</evidence>
<dbReference type="GO" id="GO:0004826">
    <property type="term" value="F:phenylalanine-tRNA ligase activity"/>
    <property type="evidence" value="ECO:0007669"/>
    <property type="project" value="UniProtKB-UniRule"/>
</dbReference>
<evidence type="ECO:0000256" key="9">
    <source>
        <dbReference type="ARBA" id="ARBA00022842"/>
    </source>
</evidence>
<keyword evidence="5 13" id="KW-0436">Ligase</keyword>